<accession>A0A316C876</accession>
<organism evidence="1 2">
    <name type="scientific">Pseudaminobacter salicylatoxidans</name>
    <dbReference type="NCBI Taxonomy" id="93369"/>
    <lineage>
        <taxon>Bacteria</taxon>
        <taxon>Pseudomonadati</taxon>
        <taxon>Pseudomonadota</taxon>
        <taxon>Alphaproteobacteria</taxon>
        <taxon>Hyphomicrobiales</taxon>
        <taxon>Phyllobacteriaceae</taxon>
        <taxon>Pseudaminobacter</taxon>
    </lineage>
</organism>
<name>A0A316C876_PSESE</name>
<proteinExistence type="predicted"/>
<dbReference type="RefSeq" id="WP_109614780.1">
    <property type="nucleotide sequence ID" value="NZ_QGGG01000024.1"/>
</dbReference>
<gene>
    <name evidence="1" type="ORF">C7441_12447</name>
</gene>
<evidence type="ECO:0000313" key="1">
    <source>
        <dbReference type="EMBL" id="PWJ74172.1"/>
    </source>
</evidence>
<comment type="caution">
    <text evidence="1">The sequence shown here is derived from an EMBL/GenBank/DDBJ whole genome shotgun (WGS) entry which is preliminary data.</text>
</comment>
<protein>
    <submittedName>
        <fullName evidence="1">Uncharacterized protein</fullName>
    </submittedName>
</protein>
<dbReference type="AlphaFoldDB" id="A0A316C876"/>
<dbReference type="OrthoDB" id="8452178at2"/>
<evidence type="ECO:0000313" key="2">
    <source>
        <dbReference type="Proteomes" id="UP000245396"/>
    </source>
</evidence>
<dbReference type="Proteomes" id="UP000245396">
    <property type="component" value="Unassembled WGS sequence"/>
</dbReference>
<dbReference type="EMBL" id="QGGG01000024">
    <property type="protein sequence ID" value="PWJ74172.1"/>
    <property type="molecule type" value="Genomic_DNA"/>
</dbReference>
<sequence>MAHAVRHTTELTAEECILALAKQHGIVAARTELDDWADDVTRLAGDDVAFDEVQEVVVALRKAGVINGVELTRLHSRYLDERQARG</sequence>
<keyword evidence="2" id="KW-1185">Reference proteome</keyword>
<reference evidence="1 2" key="1">
    <citation type="submission" date="2018-05" db="EMBL/GenBank/DDBJ databases">
        <title>Genomic Encyclopedia of Type Strains, Phase IV (KMG-IV): sequencing the most valuable type-strain genomes for metagenomic binning, comparative biology and taxonomic classification.</title>
        <authorList>
            <person name="Goeker M."/>
        </authorList>
    </citation>
    <scope>NUCLEOTIDE SEQUENCE [LARGE SCALE GENOMIC DNA]</scope>
    <source>
        <strain evidence="1 2">DSM 6986</strain>
    </source>
</reference>